<sequence length="94" mass="10155">MSHVARLLENKARRRGGGVRSRGRGRCSDSAQGNKYHCTCSVVTKDGPSAVGIKQQALLYITASVSSAAEGKRIHSDWCTNMKPHSKLDAINSQ</sequence>
<feature type="region of interest" description="Disordered" evidence="1">
    <location>
        <begin position="1"/>
        <end position="34"/>
    </location>
</feature>
<evidence type="ECO:0000256" key="1">
    <source>
        <dbReference type="SAM" id="MobiDB-lite"/>
    </source>
</evidence>
<organism evidence="2 3">
    <name type="scientific">Riccia sorocarpa</name>
    <dbReference type="NCBI Taxonomy" id="122646"/>
    <lineage>
        <taxon>Eukaryota</taxon>
        <taxon>Viridiplantae</taxon>
        <taxon>Streptophyta</taxon>
        <taxon>Embryophyta</taxon>
        <taxon>Marchantiophyta</taxon>
        <taxon>Marchantiopsida</taxon>
        <taxon>Marchantiidae</taxon>
        <taxon>Marchantiales</taxon>
        <taxon>Ricciaceae</taxon>
        <taxon>Riccia</taxon>
    </lineage>
</organism>
<comment type="caution">
    <text evidence="2">The sequence shown here is derived from an EMBL/GenBank/DDBJ whole genome shotgun (WGS) entry which is preliminary data.</text>
</comment>
<reference evidence="2 3" key="1">
    <citation type="submission" date="2024-09" db="EMBL/GenBank/DDBJ databases">
        <title>Chromosome-scale assembly of Riccia sorocarpa.</title>
        <authorList>
            <person name="Paukszto L."/>
        </authorList>
    </citation>
    <scope>NUCLEOTIDE SEQUENCE [LARGE SCALE GENOMIC DNA]</scope>
    <source>
        <strain evidence="2">LP-2024</strain>
        <tissue evidence="2">Aerial parts of the thallus</tissue>
    </source>
</reference>
<proteinExistence type="predicted"/>
<feature type="compositionally biased region" description="Basic residues" evidence="1">
    <location>
        <begin position="12"/>
        <end position="25"/>
    </location>
</feature>
<dbReference type="Proteomes" id="UP001633002">
    <property type="component" value="Unassembled WGS sequence"/>
</dbReference>
<accession>A0ABD3H4G1</accession>
<dbReference type="EMBL" id="JBJQOH010000005">
    <property type="protein sequence ID" value="KAL3686402.1"/>
    <property type="molecule type" value="Genomic_DNA"/>
</dbReference>
<name>A0ABD3H4G1_9MARC</name>
<keyword evidence="3" id="KW-1185">Reference proteome</keyword>
<gene>
    <name evidence="2" type="ORF">R1sor_008976</name>
</gene>
<protein>
    <submittedName>
        <fullName evidence="2">Uncharacterized protein</fullName>
    </submittedName>
</protein>
<evidence type="ECO:0000313" key="2">
    <source>
        <dbReference type="EMBL" id="KAL3686402.1"/>
    </source>
</evidence>
<feature type="compositionally biased region" description="Basic and acidic residues" evidence="1">
    <location>
        <begin position="1"/>
        <end position="11"/>
    </location>
</feature>
<evidence type="ECO:0000313" key="3">
    <source>
        <dbReference type="Proteomes" id="UP001633002"/>
    </source>
</evidence>
<dbReference type="AlphaFoldDB" id="A0ABD3H4G1"/>